<reference evidence="2 3" key="1">
    <citation type="submission" date="2016-06" db="EMBL/GenBank/DDBJ databases">
        <authorList>
            <person name="Kjaerup R.B."/>
            <person name="Dalgaard T.S."/>
            <person name="Juul-Madsen H.R."/>
        </authorList>
    </citation>
    <scope>NUCLEOTIDE SEQUENCE [LARGE SCALE GENOMIC DNA]</scope>
    <source>
        <strain evidence="2 3">E2464</strain>
    </source>
</reference>
<name>A0A1A2S3N0_9MYCO</name>
<proteinExistence type="predicted"/>
<dbReference type="Proteomes" id="UP000093861">
    <property type="component" value="Unassembled WGS sequence"/>
</dbReference>
<keyword evidence="1" id="KW-0472">Membrane</keyword>
<keyword evidence="1" id="KW-1133">Transmembrane helix</keyword>
<feature type="transmembrane region" description="Helical" evidence="1">
    <location>
        <begin position="12"/>
        <end position="33"/>
    </location>
</feature>
<accession>A0A1A2S3N0</accession>
<gene>
    <name evidence="2" type="ORF">A5685_05125</name>
</gene>
<comment type="caution">
    <text evidence="2">The sequence shown here is derived from an EMBL/GenBank/DDBJ whole genome shotgun (WGS) entry which is preliminary data.</text>
</comment>
<evidence type="ECO:0000313" key="3">
    <source>
        <dbReference type="Proteomes" id="UP000093861"/>
    </source>
</evidence>
<evidence type="ECO:0000256" key="1">
    <source>
        <dbReference type="SAM" id="Phobius"/>
    </source>
</evidence>
<dbReference type="EMBL" id="LZJS01000107">
    <property type="protein sequence ID" value="OBH58764.1"/>
    <property type="molecule type" value="Genomic_DNA"/>
</dbReference>
<organism evidence="2 3">
    <name type="scientific">Mycobacterium colombiense</name>
    <dbReference type="NCBI Taxonomy" id="339268"/>
    <lineage>
        <taxon>Bacteria</taxon>
        <taxon>Bacillati</taxon>
        <taxon>Actinomycetota</taxon>
        <taxon>Actinomycetes</taxon>
        <taxon>Mycobacteriales</taxon>
        <taxon>Mycobacteriaceae</taxon>
        <taxon>Mycobacterium</taxon>
        <taxon>Mycobacterium avium complex (MAC)</taxon>
    </lineage>
</organism>
<evidence type="ECO:0000313" key="2">
    <source>
        <dbReference type="EMBL" id="OBH58764.1"/>
    </source>
</evidence>
<dbReference type="AlphaFoldDB" id="A0A1A2S3N0"/>
<sequence>MTPVLHFAANFWWLVFPLGGVIGGGLRAIAAANERRADRRMERYRLKQQAKIAVAEASGRGRTHEEADRREIAKLVAAHDRTDARWFDYEIDIAKLLDFPLMTNMRDPLTIAFHKAKRRADLLRPEPPDTLVGDRDALLDYRDAVHEYLSAFEIAEAEAIRRRRSDFSADDQQRLARAQNLLHLANDDAATREERQNAYARATKELDGLIALPAPARAAIEQRIAGQIEASGDRKRGGAR</sequence>
<protein>
    <submittedName>
        <fullName evidence="2">Uncharacterized protein</fullName>
    </submittedName>
</protein>
<dbReference type="RefSeq" id="WP_064952562.1">
    <property type="nucleotide sequence ID" value="NZ_LZJS01000107.1"/>
</dbReference>
<keyword evidence="1" id="KW-0812">Transmembrane</keyword>